<feature type="transmembrane region" description="Helical" evidence="6">
    <location>
        <begin position="306"/>
        <end position="325"/>
    </location>
</feature>
<dbReference type="PANTHER" id="PTHR30238">
    <property type="entry name" value="MEMBRANE BOUND PREDICTED REDOX MODULATOR"/>
    <property type="match status" value="1"/>
</dbReference>
<feature type="transmembrane region" description="Helical" evidence="6">
    <location>
        <begin position="218"/>
        <end position="243"/>
    </location>
</feature>
<feature type="transmembrane region" description="Helical" evidence="6">
    <location>
        <begin position="83"/>
        <end position="103"/>
    </location>
</feature>
<evidence type="ECO:0000256" key="1">
    <source>
        <dbReference type="ARBA" id="ARBA00004141"/>
    </source>
</evidence>
<keyword evidence="5 6" id="KW-0472">Membrane</keyword>
<protein>
    <submittedName>
        <fullName evidence="7">TerC family protein</fullName>
    </submittedName>
</protein>
<feature type="transmembrane region" description="Helical" evidence="6">
    <location>
        <begin position="281"/>
        <end position="300"/>
    </location>
</feature>
<dbReference type="RefSeq" id="WP_119479347.1">
    <property type="nucleotide sequence ID" value="NZ_QXML01000012.1"/>
</dbReference>
<dbReference type="AlphaFoldDB" id="A0A418PMD5"/>
<dbReference type="EMBL" id="QXML01000012">
    <property type="protein sequence ID" value="RIW12782.1"/>
    <property type="molecule type" value="Genomic_DNA"/>
</dbReference>
<sequence>MDSLINHPGIIIGFALTVAFMLLLDLGIFNKKSHVISNKEAAIWSIFWIGLSMLFSIFIYIATSDEVGMEKFSQFQSAYWIEKALSVDNLFVFILVFSFFNVPREYHHRVLFWGIIGALVMRAIFIFAGVGIIGMTYLPEMTILDRSVKINVVLTLFGAFLIYAGYKSWFASKETEGDKDYTKNPGAKLIYRFFKVTPEYHGDRFFIIKNGVRMATPLLVVVAVIEFTDLLFAVDSIPAIFAIAPDDPFILYTSNIFAILGLRSLYFLLANFIHMFSRLKFGLAIILAFIGFKMISAPFYHFSSTHSLAVVGGILIVSMIASVVWPEKKK</sequence>
<evidence type="ECO:0000313" key="8">
    <source>
        <dbReference type="Proteomes" id="UP000283522"/>
    </source>
</evidence>
<keyword evidence="4 6" id="KW-1133">Transmembrane helix</keyword>
<keyword evidence="3 6" id="KW-0812">Transmembrane</keyword>
<evidence type="ECO:0000256" key="3">
    <source>
        <dbReference type="ARBA" id="ARBA00022692"/>
    </source>
</evidence>
<evidence type="ECO:0000256" key="4">
    <source>
        <dbReference type="ARBA" id="ARBA00022989"/>
    </source>
</evidence>
<accession>A0A418PMD5</accession>
<evidence type="ECO:0000256" key="2">
    <source>
        <dbReference type="ARBA" id="ARBA00007511"/>
    </source>
</evidence>
<evidence type="ECO:0000256" key="6">
    <source>
        <dbReference type="SAM" id="Phobius"/>
    </source>
</evidence>
<dbReference type="Proteomes" id="UP000283522">
    <property type="component" value="Unassembled WGS sequence"/>
</dbReference>
<feature type="transmembrane region" description="Helical" evidence="6">
    <location>
        <begin position="110"/>
        <end position="138"/>
    </location>
</feature>
<proteinExistence type="inferred from homology"/>
<feature type="transmembrane region" description="Helical" evidence="6">
    <location>
        <begin position="6"/>
        <end position="29"/>
    </location>
</feature>
<dbReference type="GO" id="GO:0016020">
    <property type="term" value="C:membrane"/>
    <property type="evidence" value="ECO:0007669"/>
    <property type="project" value="UniProtKB-SubCell"/>
</dbReference>
<feature type="transmembrane region" description="Helical" evidence="6">
    <location>
        <begin position="150"/>
        <end position="166"/>
    </location>
</feature>
<reference evidence="7 8" key="1">
    <citation type="submission" date="2018-09" db="EMBL/GenBank/DDBJ databases">
        <authorList>
            <person name="Wang X."/>
            <person name="Du Z."/>
        </authorList>
    </citation>
    <scope>NUCLEOTIDE SEQUENCE [LARGE SCALE GENOMIC DNA]</scope>
    <source>
        <strain evidence="7 8">N3</strain>
    </source>
</reference>
<keyword evidence="8" id="KW-1185">Reference proteome</keyword>
<dbReference type="NCBIfam" id="TIGR03718">
    <property type="entry name" value="R_switched_Alx"/>
    <property type="match status" value="1"/>
</dbReference>
<comment type="subcellular location">
    <subcellularLocation>
        <location evidence="1">Membrane</location>
        <topology evidence="1">Multi-pass membrane protein</topology>
    </subcellularLocation>
</comment>
<dbReference type="PANTHER" id="PTHR30238:SF0">
    <property type="entry name" value="THYLAKOID MEMBRANE PROTEIN TERC, CHLOROPLASTIC"/>
    <property type="match status" value="1"/>
</dbReference>
<feature type="transmembrane region" description="Helical" evidence="6">
    <location>
        <begin position="249"/>
        <end position="269"/>
    </location>
</feature>
<comment type="caution">
    <text evidence="7">The sequence shown here is derived from an EMBL/GenBank/DDBJ whole genome shotgun (WGS) entry which is preliminary data.</text>
</comment>
<name>A0A418PMD5_9BACT</name>
<evidence type="ECO:0000256" key="5">
    <source>
        <dbReference type="ARBA" id="ARBA00023136"/>
    </source>
</evidence>
<gene>
    <name evidence="7" type="ORF">D0X99_18495</name>
</gene>
<comment type="similarity">
    <text evidence="2">Belongs to the TerC family.</text>
</comment>
<dbReference type="OrthoDB" id="9783692at2"/>
<organism evidence="7 8">
    <name type="scientific">Algoriphagus lacus</name>
    <dbReference type="NCBI Taxonomy" id="2056311"/>
    <lineage>
        <taxon>Bacteria</taxon>
        <taxon>Pseudomonadati</taxon>
        <taxon>Bacteroidota</taxon>
        <taxon>Cytophagia</taxon>
        <taxon>Cytophagales</taxon>
        <taxon>Cyclobacteriaceae</taxon>
        <taxon>Algoriphagus</taxon>
    </lineage>
</organism>
<dbReference type="Pfam" id="PF03741">
    <property type="entry name" value="TerC"/>
    <property type="match status" value="1"/>
</dbReference>
<dbReference type="InterPro" id="IPR005496">
    <property type="entry name" value="Integral_membrane_TerC"/>
</dbReference>
<feature type="transmembrane region" description="Helical" evidence="6">
    <location>
        <begin position="41"/>
        <end position="63"/>
    </location>
</feature>
<evidence type="ECO:0000313" key="7">
    <source>
        <dbReference type="EMBL" id="RIW12782.1"/>
    </source>
</evidence>
<dbReference type="InterPro" id="IPR022369">
    <property type="entry name" value="Integral_membrane_TerC_rswitch"/>
</dbReference>